<dbReference type="Proteomes" id="UP000001812">
    <property type="component" value="Chromosome I"/>
</dbReference>
<proteinExistence type="predicted"/>
<dbReference type="RefSeq" id="WP_004527062.1">
    <property type="nucleotide sequence ID" value="NZ_CM000832.1"/>
</dbReference>
<sequence length="113" mass="12337">MPDGEEKEGAGSMEFVTLCLEDWQAALNRGLDVLSFSVPPAFLTVCPNIFQPLFAQAVDDLDAVHGHAGYAVNLSLLRRDPNEASEYFLARRYGPGLDVGDPVLVVTSRMTRP</sequence>
<protein>
    <submittedName>
        <fullName evidence="1">Gp31</fullName>
    </submittedName>
</protein>
<dbReference type="HOGENOM" id="CLU_146537_0_0_4"/>
<dbReference type="AlphaFoldDB" id="A0A0E1VZC0"/>
<gene>
    <name evidence="1" type="ORF">BURPS1710A_2563</name>
</gene>
<evidence type="ECO:0000313" key="1">
    <source>
        <dbReference type="EMBL" id="EET06248.1"/>
    </source>
</evidence>
<organism evidence="1">
    <name type="scientific">Burkholderia pseudomallei 1710a</name>
    <dbReference type="NCBI Taxonomy" id="320371"/>
    <lineage>
        <taxon>Bacteria</taxon>
        <taxon>Pseudomonadati</taxon>
        <taxon>Pseudomonadota</taxon>
        <taxon>Betaproteobacteria</taxon>
        <taxon>Burkholderiales</taxon>
        <taxon>Burkholderiaceae</taxon>
        <taxon>Burkholderia</taxon>
        <taxon>pseudomallei group</taxon>
    </lineage>
</organism>
<accession>A0A0E1VZC0</accession>
<dbReference type="InterPro" id="IPR021815">
    <property type="entry name" value="TsiV"/>
</dbReference>
<dbReference type="Pfam" id="PF11876">
    <property type="entry name" value="TsiV"/>
    <property type="match status" value="1"/>
</dbReference>
<reference evidence="1" key="1">
    <citation type="submission" date="2009-05" db="EMBL/GenBank/DDBJ databases">
        <authorList>
            <person name="Harkins D.M."/>
            <person name="DeShazer D."/>
            <person name="Woods D.E."/>
            <person name="Brinkac L.M."/>
            <person name="Brown K.A."/>
            <person name="Hung G.C."/>
            <person name="Tuanyok A."/>
            <person name="Zhang B."/>
            <person name="Nierman W.C."/>
        </authorList>
    </citation>
    <scope>NUCLEOTIDE SEQUENCE [LARGE SCALE GENOMIC DNA]</scope>
    <source>
        <strain evidence="1">1710a</strain>
    </source>
</reference>
<dbReference type="EMBL" id="CM000832">
    <property type="protein sequence ID" value="EET06248.1"/>
    <property type="molecule type" value="Genomic_DNA"/>
</dbReference>
<name>A0A0E1VZC0_BURPE</name>